<dbReference type="EC" id="3.2.2.27" evidence="3"/>
<keyword evidence="11" id="KW-0234">DNA repair</keyword>
<dbReference type="SMART" id="SM00987">
    <property type="entry name" value="UreE_C"/>
    <property type="match status" value="1"/>
</dbReference>
<dbReference type="Proteomes" id="UP000006732">
    <property type="component" value="Chromosome"/>
</dbReference>
<feature type="domain" description="Uracil-DNA glycosylase-like" evidence="13">
    <location>
        <begin position="98"/>
        <end position="247"/>
    </location>
</feature>
<evidence type="ECO:0000313" key="15">
    <source>
        <dbReference type="Proteomes" id="UP000006732"/>
    </source>
</evidence>
<dbReference type="Gene3D" id="3.40.470.10">
    <property type="entry name" value="Uracil-DNA glycosylase-like domain"/>
    <property type="match status" value="1"/>
</dbReference>
<dbReference type="KEGG" id="ppd:Ppro_0082"/>
<evidence type="ECO:0000256" key="8">
    <source>
        <dbReference type="ARBA" id="ARBA00022801"/>
    </source>
</evidence>
<dbReference type="InterPro" id="IPR051536">
    <property type="entry name" value="UDG_Type-4/5"/>
</dbReference>
<protein>
    <recommendedName>
        <fullName evidence="4">Type-4 uracil-DNA glycosylase</fullName>
        <ecNumber evidence="3">3.2.2.27</ecNumber>
    </recommendedName>
</protein>
<dbReference type="GO" id="GO:0006281">
    <property type="term" value="P:DNA repair"/>
    <property type="evidence" value="ECO:0007669"/>
    <property type="project" value="UniProtKB-KW"/>
</dbReference>
<evidence type="ECO:0000259" key="13">
    <source>
        <dbReference type="SMART" id="SM00986"/>
    </source>
</evidence>
<feature type="region of interest" description="Disordered" evidence="12">
    <location>
        <begin position="40"/>
        <end position="65"/>
    </location>
</feature>
<dbReference type="InterPro" id="IPR005273">
    <property type="entry name" value="Ura-DNA_glyco_family4"/>
</dbReference>
<dbReference type="InterPro" id="IPR036895">
    <property type="entry name" value="Uracil-DNA_glycosylase-like_sf"/>
</dbReference>
<dbReference type="CDD" id="cd10030">
    <property type="entry name" value="UDG-F4_TTUDGA_SPO1dp_like"/>
    <property type="match status" value="1"/>
</dbReference>
<evidence type="ECO:0000256" key="9">
    <source>
        <dbReference type="ARBA" id="ARBA00023004"/>
    </source>
</evidence>
<dbReference type="OrthoDB" id="5290748at2"/>
<keyword evidence="10" id="KW-0411">Iron-sulfur</keyword>
<evidence type="ECO:0000256" key="3">
    <source>
        <dbReference type="ARBA" id="ARBA00012030"/>
    </source>
</evidence>
<dbReference type="HOGENOM" id="CLU_044815_1_3_7"/>
<evidence type="ECO:0000256" key="2">
    <source>
        <dbReference type="ARBA" id="ARBA00006521"/>
    </source>
</evidence>
<comment type="similarity">
    <text evidence="2">Belongs to the uracil-DNA glycosylase (UDG) superfamily. Type 4 (UDGa) family.</text>
</comment>
<dbReference type="SMART" id="SM00986">
    <property type="entry name" value="UDG"/>
    <property type="match status" value="1"/>
</dbReference>
<proteinExistence type="inferred from homology"/>
<dbReference type="AlphaFoldDB" id="A1AK52"/>
<dbReference type="GO" id="GO:0051539">
    <property type="term" value="F:4 iron, 4 sulfur cluster binding"/>
    <property type="evidence" value="ECO:0007669"/>
    <property type="project" value="UniProtKB-KW"/>
</dbReference>
<dbReference type="EMBL" id="CP000482">
    <property type="protein sequence ID" value="ABK97722.1"/>
    <property type="molecule type" value="Genomic_DNA"/>
</dbReference>
<dbReference type="Pfam" id="PF03167">
    <property type="entry name" value="UDG"/>
    <property type="match status" value="1"/>
</dbReference>
<name>A1AK52_PELPD</name>
<comment type="catalytic activity">
    <reaction evidence="1">
        <text>Hydrolyzes single-stranded DNA or mismatched double-stranded DNA and polynucleotides, releasing free uracil.</text>
        <dbReference type="EC" id="3.2.2.27"/>
    </reaction>
</comment>
<feature type="compositionally biased region" description="Low complexity" evidence="12">
    <location>
        <begin position="54"/>
        <end position="65"/>
    </location>
</feature>
<evidence type="ECO:0000313" key="14">
    <source>
        <dbReference type="EMBL" id="ABK97722.1"/>
    </source>
</evidence>
<keyword evidence="6" id="KW-0479">Metal-binding</keyword>
<evidence type="ECO:0000256" key="10">
    <source>
        <dbReference type="ARBA" id="ARBA00023014"/>
    </source>
</evidence>
<dbReference type="GO" id="GO:0004844">
    <property type="term" value="F:uracil DNA N-glycosylase activity"/>
    <property type="evidence" value="ECO:0007669"/>
    <property type="project" value="UniProtKB-EC"/>
</dbReference>
<dbReference type="NCBIfam" id="TIGR00758">
    <property type="entry name" value="UDG_fam4"/>
    <property type="match status" value="1"/>
</dbReference>
<dbReference type="RefSeq" id="WP_011734037.1">
    <property type="nucleotide sequence ID" value="NC_008609.1"/>
</dbReference>
<evidence type="ECO:0000256" key="1">
    <source>
        <dbReference type="ARBA" id="ARBA00001400"/>
    </source>
</evidence>
<dbReference type="PANTHER" id="PTHR33693">
    <property type="entry name" value="TYPE-5 URACIL-DNA GLYCOSYLASE"/>
    <property type="match status" value="1"/>
</dbReference>
<accession>A1AK52</accession>
<dbReference type="GO" id="GO:0046872">
    <property type="term" value="F:metal ion binding"/>
    <property type="evidence" value="ECO:0007669"/>
    <property type="project" value="UniProtKB-KW"/>
</dbReference>
<keyword evidence="7" id="KW-0227">DNA damage</keyword>
<dbReference type="SUPFAM" id="SSF52141">
    <property type="entry name" value="Uracil-DNA glycosylase-like"/>
    <property type="match status" value="1"/>
</dbReference>
<evidence type="ECO:0000256" key="6">
    <source>
        <dbReference type="ARBA" id="ARBA00022723"/>
    </source>
</evidence>
<keyword evidence="5" id="KW-0004">4Fe-4S</keyword>
<gene>
    <name evidence="14" type="ordered locus">Ppro_0082</name>
</gene>
<dbReference type="STRING" id="338966.Ppro_0082"/>
<reference evidence="14 15" key="1">
    <citation type="submission" date="2006-10" db="EMBL/GenBank/DDBJ databases">
        <title>Complete sequence of chromosome of Pelobacter propionicus DSM 2379.</title>
        <authorList>
            <consortium name="US DOE Joint Genome Institute"/>
            <person name="Copeland A."/>
            <person name="Lucas S."/>
            <person name="Lapidus A."/>
            <person name="Barry K."/>
            <person name="Detter J.C."/>
            <person name="Glavina del Rio T."/>
            <person name="Hammon N."/>
            <person name="Israni S."/>
            <person name="Dalin E."/>
            <person name="Tice H."/>
            <person name="Pitluck S."/>
            <person name="Saunders E."/>
            <person name="Brettin T."/>
            <person name="Bruce D."/>
            <person name="Han C."/>
            <person name="Tapia R."/>
            <person name="Schmutz J."/>
            <person name="Larimer F."/>
            <person name="Land M."/>
            <person name="Hauser L."/>
            <person name="Kyrpides N."/>
            <person name="Kim E."/>
            <person name="Lovley D."/>
            <person name="Richardson P."/>
        </authorList>
    </citation>
    <scope>NUCLEOTIDE SEQUENCE [LARGE SCALE GENOMIC DNA]</scope>
    <source>
        <strain evidence="15">DSM 2379 / NBRC 103807 / OttBd1</strain>
    </source>
</reference>
<evidence type="ECO:0000256" key="7">
    <source>
        <dbReference type="ARBA" id="ARBA00022763"/>
    </source>
</evidence>
<sequence length="264" mass="28701">MTHNLNQALVTASLRAYLQGLQESGVDGIPASLAGISPATAVEIPPDTPPEPDSPAATQAPQAVAPPVVERESLEIIRSDLGECQRCKLGATRTHLVFGTGNPRARLVFAGEGPGRDEDLQGEPFVGEAGQVLNRIITAMGLKREDVYICNLVKCRPPGNRDPEADEIAACSTFLLRQLRSINPEVIVALGKFAAQTLLATKEPISRLRGTFGEFHGIPLMPTFHPSYLLRNRGNSAPFWEVWDDMTKVLLLLKLPVPEKSRKR</sequence>
<evidence type="ECO:0000256" key="4">
    <source>
        <dbReference type="ARBA" id="ARBA00019403"/>
    </source>
</evidence>
<organism evidence="14 15">
    <name type="scientific">Pelobacter propionicus (strain DSM 2379 / NBRC 103807 / OttBd1)</name>
    <dbReference type="NCBI Taxonomy" id="338966"/>
    <lineage>
        <taxon>Bacteria</taxon>
        <taxon>Pseudomonadati</taxon>
        <taxon>Thermodesulfobacteriota</taxon>
        <taxon>Desulfuromonadia</taxon>
        <taxon>Desulfuromonadales</taxon>
        <taxon>Desulfuromonadaceae</taxon>
        <taxon>Pelobacter</taxon>
    </lineage>
</organism>
<keyword evidence="8" id="KW-0378">Hydrolase</keyword>
<dbReference type="PANTHER" id="PTHR33693:SF1">
    <property type="entry name" value="TYPE-4 URACIL-DNA GLYCOSYLASE"/>
    <property type="match status" value="1"/>
</dbReference>
<evidence type="ECO:0000256" key="11">
    <source>
        <dbReference type="ARBA" id="ARBA00023204"/>
    </source>
</evidence>
<dbReference type="eggNOG" id="COG1573">
    <property type="taxonomic scope" value="Bacteria"/>
</dbReference>
<evidence type="ECO:0000256" key="5">
    <source>
        <dbReference type="ARBA" id="ARBA00022485"/>
    </source>
</evidence>
<keyword evidence="9" id="KW-0408">Iron</keyword>
<evidence type="ECO:0000256" key="12">
    <source>
        <dbReference type="SAM" id="MobiDB-lite"/>
    </source>
</evidence>
<keyword evidence="15" id="KW-1185">Reference proteome</keyword>
<dbReference type="InterPro" id="IPR005122">
    <property type="entry name" value="Uracil-DNA_glycosylase-like"/>
</dbReference>